<dbReference type="EnsemblMetazoa" id="PPA19747.1">
    <property type="protein sequence ID" value="PPA19747.1"/>
    <property type="gene ID" value="WBGene00109301"/>
</dbReference>
<gene>
    <name evidence="2" type="primary">WBGene00109301</name>
</gene>
<feature type="region of interest" description="Disordered" evidence="1">
    <location>
        <begin position="158"/>
        <end position="256"/>
    </location>
</feature>
<feature type="region of interest" description="Disordered" evidence="1">
    <location>
        <begin position="368"/>
        <end position="434"/>
    </location>
</feature>
<organism evidence="2 3">
    <name type="scientific">Pristionchus pacificus</name>
    <name type="common">Parasitic nematode worm</name>
    <dbReference type="NCBI Taxonomy" id="54126"/>
    <lineage>
        <taxon>Eukaryota</taxon>
        <taxon>Metazoa</taxon>
        <taxon>Ecdysozoa</taxon>
        <taxon>Nematoda</taxon>
        <taxon>Chromadorea</taxon>
        <taxon>Rhabditida</taxon>
        <taxon>Rhabditina</taxon>
        <taxon>Diplogasteromorpha</taxon>
        <taxon>Diplogasteroidea</taxon>
        <taxon>Neodiplogasteridae</taxon>
        <taxon>Pristionchus</taxon>
    </lineage>
</organism>
<feature type="compositionally biased region" description="Polar residues" evidence="1">
    <location>
        <begin position="596"/>
        <end position="612"/>
    </location>
</feature>
<evidence type="ECO:0000256" key="1">
    <source>
        <dbReference type="SAM" id="MobiDB-lite"/>
    </source>
</evidence>
<dbReference type="AlphaFoldDB" id="A0A2A6CWJ9"/>
<feature type="region of interest" description="Disordered" evidence="1">
    <location>
        <begin position="676"/>
        <end position="713"/>
    </location>
</feature>
<feature type="compositionally biased region" description="Polar residues" evidence="1">
    <location>
        <begin position="236"/>
        <end position="254"/>
    </location>
</feature>
<evidence type="ECO:0000313" key="3">
    <source>
        <dbReference type="Proteomes" id="UP000005239"/>
    </source>
</evidence>
<feature type="compositionally biased region" description="Polar residues" evidence="1">
    <location>
        <begin position="368"/>
        <end position="392"/>
    </location>
</feature>
<feature type="compositionally biased region" description="Polar residues" evidence="1">
    <location>
        <begin position="679"/>
        <end position="699"/>
    </location>
</feature>
<evidence type="ECO:0000313" key="2">
    <source>
        <dbReference type="EnsemblMetazoa" id="PPA19747.1"/>
    </source>
</evidence>
<name>A0A2A6CWJ9_PRIPA</name>
<accession>A0A8R1UCG6</accession>
<feature type="region of interest" description="Disordered" evidence="1">
    <location>
        <begin position="596"/>
        <end position="620"/>
    </location>
</feature>
<accession>A0A2A6CWJ9</accession>
<feature type="compositionally biased region" description="Polar residues" evidence="1">
    <location>
        <begin position="164"/>
        <end position="175"/>
    </location>
</feature>
<dbReference type="Proteomes" id="UP000005239">
    <property type="component" value="Unassembled WGS sequence"/>
</dbReference>
<feature type="compositionally biased region" description="Basic and acidic residues" evidence="1">
    <location>
        <begin position="409"/>
        <end position="432"/>
    </location>
</feature>
<keyword evidence="3" id="KW-1185">Reference proteome</keyword>
<protein>
    <submittedName>
        <fullName evidence="2">Uncharacterized protein</fullName>
    </submittedName>
</protein>
<reference evidence="3" key="1">
    <citation type="journal article" date="2008" name="Nat. Genet.">
        <title>The Pristionchus pacificus genome provides a unique perspective on nematode lifestyle and parasitism.</title>
        <authorList>
            <person name="Dieterich C."/>
            <person name="Clifton S.W."/>
            <person name="Schuster L.N."/>
            <person name="Chinwalla A."/>
            <person name="Delehaunty K."/>
            <person name="Dinkelacker I."/>
            <person name="Fulton L."/>
            <person name="Fulton R."/>
            <person name="Godfrey J."/>
            <person name="Minx P."/>
            <person name="Mitreva M."/>
            <person name="Roeseler W."/>
            <person name="Tian H."/>
            <person name="Witte H."/>
            <person name="Yang S.P."/>
            <person name="Wilson R.K."/>
            <person name="Sommer R.J."/>
        </authorList>
    </citation>
    <scope>NUCLEOTIDE SEQUENCE [LARGE SCALE GENOMIC DNA]</scope>
    <source>
        <strain evidence="3">PS312</strain>
    </source>
</reference>
<feature type="compositionally biased region" description="Polar residues" evidence="1">
    <location>
        <begin position="202"/>
        <end position="211"/>
    </location>
</feature>
<sequence>MPLTFSEDKPIEMRGFLRFMPRNSAKFRFPTPHPDAYNDEELPEFRGWHSGAARTSGIPALISGEWNCDSNKKVAKRATNLQWYRVELRRKTMQRFSKRLNALSSDPPPLSLPQEPINTPSLLFLSSDEFNEGMTHIANIPRQSKHIKSKQMQMGPLKMGNFSKRVNPSSNSNCSDPELRKVIGISLKVLYPSDPPPDQTNDRTNGSSQVAPVSIKGSGRAESKKQPPATKGKSMKSYSKQQKILSNSTTSDNQDAAALSLDCPAKRTRRNTQYGDAQALNYDNLMAGAPSEHVPEMNGNFVNPPMQPNDPYDYTIQTRSMANAVSLQQQQTQFFAPHPVLPQQHQGQWNPMGGYDSRGNYGIAEHASQTGSTIGSVCTSRSRESSQLTEGSVTRRKNGRMPYPKNRKRTTEEQRNDPLWREKNEKATESVRKWRNKRKLEDEAKDMFLMDAMILLGAVEARKLLPSNPTEAQLRTFNKHQCNSMLTEAVPCSIRTTRMIHNRGFVRLRNTSAWWTHERRQHPRKSRTIHYHPTMALRNERRKPRRMELFRPSDPIDKWFNQIRSDPENPTQPFPDEELFNFPHFCPRRSDRIAARSNNSDHASGQISNTGQIPLPNRVADDGAMNAESMVASTNYPQPKYVELQPVAQQQTQVVGYGNSSYGGGFSGHLAHGSSAASTISSVGPSASVRSPSEISQARYSVPEDSMSGSDQSSIGYSEIEQRQLEDHTCEVCVGWRLSWRKKEGGRKKLIKVDKGGSKKKISEEGLKKEVVTDAMRTCLKWKAEAERIRRDVVKSRTKKKSEGEVEKNYYKMALKNLGPERAMELLSPNPDKVELIVFKRIYKDAFGKEFKR</sequence>
<reference evidence="2" key="2">
    <citation type="submission" date="2022-06" db="UniProtKB">
        <authorList>
            <consortium name="EnsemblMetazoa"/>
        </authorList>
    </citation>
    <scope>IDENTIFICATION</scope>
    <source>
        <strain evidence="2">PS312</strain>
    </source>
</reference>
<proteinExistence type="predicted"/>